<accession>A0ABV1HTU3</accession>
<dbReference type="Proteomes" id="UP001478133">
    <property type="component" value="Unassembled WGS sequence"/>
</dbReference>
<dbReference type="PANTHER" id="PTHR45661:SF3">
    <property type="entry name" value="IG-LIKE DOMAIN-CONTAINING PROTEIN"/>
    <property type="match status" value="1"/>
</dbReference>
<reference evidence="2 3" key="1">
    <citation type="submission" date="2024-03" db="EMBL/GenBank/DDBJ databases">
        <title>Human intestinal bacterial collection.</title>
        <authorList>
            <person name="Pauvert C."/>
            <person name="Hitch T.C.A."/>
            <person name="Clavel T."/>
        </authorList>
    </citation>
    <scope>NUCLEOTIDE SEQUENCE [LARGE SCALE GENOMIC DNA]</scope>
    <source>
        <strain evidence="2 3">CLA-AP-H18</strain>
    </source>
</reference>
<dbReference type="SUPFAM" id="SSF52058">
    <property type="entry name" value="L domain-like"/>
    <property type="match status" value="2"/>
</dbReference>
<dbReference type="InterPro" id="IPR053139">
    <property type="entry name" value="Surface_bspA-like"/>
</dbReference>
<dbReference type="EMBL" id="JBBMFI010000016">
    <property type="protein sequence ID" value="MEQ2565729.1"/>
    <property type="molecule type" value="Genomic_DNA"/>
</dbReference>
<proteinExistence type="predicted"/>
<feature type="non-terminal residue" evidence="2">
    <location>
        <position position="907"/>
    </location>
</feature>
<sequence>MKKVLSIMLIILVVFSSMPMTVFGAGNQDNSNDEFTYALSEDNAIITSYNGSDLFVDIPSEIDGHSVTEISSTTFKNDNSIVGIEIPNGVTTIGQGAFKNCLKAQYISLPATLKNIDTNTLTSNDDCVYIVERNSDAEKFVTENDMNYKKRFASDKVSESGQDDNISYRYNNLTSSLYVYGEGEIKNYNSDNQPWKNYKSTAKSIKLFDGITSIGNYAFYNFTSVTPEVTIPSSVEKINYESFSNCTSLKKITIPDNVKTIENCAFENCSAVTEIELGKGLTQLGTSNGYYYNPFYNTSSVKKITFNSEKVPTTPCADTFEYMNNLETVYVPAKSYSQYVERFSSYINNAKFVLLNDDTDFIIEDGVLKLYQGNDANIVIPSDVTEIGSSAFRNNTSIKTVELNSNVEKISDCAFMGCTSLKSVALNNKLTTISYSSFNSCSALKEITIPNSVETIGDYAFYKCTSLSNELIIPSSVTSIGNYAFAENNKIPSVDIKGNPNGTTIGNYSFQNVSNASSLNLGNVTSIGTNAFNNCASLSGKLTIPDSVKTLNSYAFSSCKNINEIEFSKNLEVIGYESFANCTSLKKITIPDNIKTIENCAFENCSAVIEIELGKGLTQLGTSNGYYYNPFYNMTSVKKITFNTEKVPTTPCADTFEYMNNLETVYVPVDGYSDYVAKFSPYINNASFVLLNNNDEFVVKDNVLLSYQGDNSEVTIPSGITEIGPSAFQNNKVVTEVTFLKDVEKVSSRAFLGCKNLTDVVLNDNLTYLGLNAFSNCTSLKSINLTDKITTIGDYAFSCCTALTEITIPISVETIGNYAFYKCTSLVDELVIPSSVKTIGDYAFAEDNKITSIIIKGNEDGTTIGNYSFQNNTSVKTLDLGNVTSIGTNAFNNCASLSGKLTIPDSV</sequence>
<dbReference type="Gene3D" id="3.80.10.10">
    <property type="entry name" value="Ribonuclease Inhibitor"/>
    <property type="match status" value="8"/>
</dbReference>
<dbReference type="InterPro" id="IPR032675">
    <property type="entry name" value="LRR_dom_sf"/>
</dbReference>
<dbReference type="PANTHER" id="PTHR45661">
    <property type="entry name" value="SURFACE ANTIGEN"/>
    <property type="match status" value="1"/>
</dbReference>
<evidence type="ECO:0000313" key="3">
    <source>
        <dbReference type="Proteomes" id="UP001478133"/>
    </source>
</evidence>
<name>A0ABV1HTU3_9FIRM</name>
<feature type="chain" id="PRO_5046553652" evidence="1">
    <location>
        <begin position="25"/>
        <end position="907"/>
    </location>
</feature>
<protein>
    <submittedName>
        <fullName evidence="2">Leucine-rich repeat protein</fullName>
    </submittedName>
</protein>
<dbReference type="Pfam" id="PF13306">
    <property type="entry name" value="LRR_5"/>
    <property type="match status" value="5"/>
</dbReference>
<organism evidence="2 3">
    <name type="scientific">Ruminococcoides intestinihominis</name>
    <dbReference type="NCBI Taxonomy" id="3133161"/>
    <lineage>
        <taxon>Bacteria</taxon>
        <taxon>Bacillati</taxon>
        <taxon>Bacillota</taxon>
        <taxon>Clostridia</taxon>
        <taxon>Eubacteriales</taxon>
        <taxon>Oscillospiraceae</taxon>
        <taxon>Ruminococcoides</taxon>
    </lineage>
</organism>
<gene>
    <name evidence="2" type="ORF">ABFO16_05710</name>
</gene>
<evidence type="ECO:0000313" key="2">
    <source>
        <dbReference type="EMBL" id="MEQ2565729.1"/>
    </source>
</evidence>
<dbReference type="InterPro" id="IPR026906">
    <property type="entry name" value="LRR_5"/>
</dbReference>
<feature type="signal peptide" evidence="1">
    <location>
        <begin position="1"/>
        <end position="24"/>
    </location>
</feature>
<keyword evidence="1" id="KW-0732">Signal</keyword>
<evidence type="ECO:0000256" key="1">
    <source>
        <dbReference type="SAM" id="SignalP"/>
    </source>
</evidence>
<keyword evidence="3" id="KW-1185">Reference proteome</keyword>
<comment type="caution">
    <text evidence="2">The sequence shown here is derived from an EMBL/GenBank/DDBJ whole genome shotgun (WGS) entry which is preliminary data.</text>
</comment>
<dbReference type="RefSeq" id="WP_368001498.1">
    <property type="nucleotide sequence ID" value="NZ_JBBMFI010000016.1"/>
</dbReference>